<reference evidence="1" key="2">
    <citation type="submission" date="2020-09" db="EMBL/GenBank/DDBJ databases">
        <authorList>
            <person name="Sun Q."/>
            <person name="Zhou Y."/>
        </authorList>
    </citation>
    <scope>NUCLEOTIDE SEQUENCE</scope>
    <source>
        <strain evidence="1">CGMCC 1.12777</strain>
    </source>
</reference>
<protein>
    <submittedName>
        <fullName evidence="1">Uncharacterized protein</fullName>
    </submittedName>
</protein>
<dbReference type="Proteomes" id="UP000656813">
    <property type="component" value="Unassembled WGS sequence"/>
</dbReference>
<gene>
    <name evidence="1" type="ORF">GCM10007096_11110</name>
</gene>
<sequence>MRTNDCLNSQIVHISKVKLTNERCARTKDPIVARIKNKPTEVSLFVVEEIFIFPT</sequence>
<name>A0A8J2ZUW6_9BACL</name>
<evidence type="ECO:0000313" key="2">
    <source>
        <dbReference type="Proteomes" id="UP000656813"/>
    </source>
</evidence>
<evidence type="ECO:0000313" key="1">
    <source>
        <dbReference type="EMBL" id="GGH78146.1"/>
    </source>
</evidence>
<organism evidence="1 2">
    <name type="scientific">Pullulanibacillus pueri</name>
    <dbReference type="NCBI Taxonomy" id="1437324"/>
    <lineage>
        <taxon>Bacteria</taxon>
        <taxon>Bacillati</taxon>
        <taxon>Bacillota</taxon>
        <taxon>Bacilli</taxon>
        <taxon>Bacillales</taxon>
        <taxon>Sporolactobacillaceae</taxon>
        <taxon>Pullulanibacillus</taxon>
    </lineage>
</organism>
<dbReference type="AlphaFoldDB" id="A0A8J2ZUW6"/>
<accession>A0A8J2ZUW6</accession>
<comment type="caution">
    <text evidence="1">The sequence shown here is derived from an EMBL/GenBank/DDBJ whole genome shotgun (WGS) entry which is preliminary data.</text>
</comment>
<keyword evidence="2" id="KW-1185">Reference proteome</keyword>
<reference evidence="1" key="1">
    <citation type="journal article" date="2014" name="Int. J. Syst. Evol. Microbiol.">
        <title>Complete genome sequence of Corynebacterium casei LMG S-19264T (=DSM 44701T), isolated from a smear-ripened cheese.</title>
        <authorList>
            <consortium name="US DOE Joint Genome Institute (JGI-PGF)"/>
            <person name="Walter F."/>
            <person name="Albersmeier A."/>
            <person name="Kalinowski J."/>
            <person name="Ruckert C."/>
        </authorList>
    </citation>
    <scope>NUCLEOTIDE SEQUENCE</scope>
    <source>
        <strain evidence="1">CGMCC 1.12777</strain>
    </source>
</reference>
<dbReference type="EMBL" id="BMFV01000006">
    <property type="protein sequence ID" value="GGH78146.1"/>
    <property type="molecule type" value="Genomic_DNA"/>
</dbReference>
<proteinExistence type="predicted"/>